<evidence type="ECO:0000313" key="2">
    <source>
        <dbReference type="EMBL" id="KAF9499206.1"/>
    </source>
</evidence>
<sequence>MPFQSQLPLDNYRAKLLKTKAYITRTGFTSDYHWKDVARDRYIIKGTKGPHSIAPAEITIIGQLSYKAPELSTVGNFHPLSEKSTMEKAKWVFHLELPEDNGFAHDYITAVDVLRQMQKSGGKDRVSKYMLEDPQDDAEIQFVTDLFKTRKRGAADQSHGVGRVQDDPGRVNPNNFEDVLPSSIVEVKFSVHVWSFKDENQTCEEGGLPAKRAKLTVGENGSNKSTVGVEHDLEETAIE</sequence>
<organism evidence="2 3">
    <name type="scientific">Pleurotus eryngii</name>
    <name type="common">Boletus of the steppes</name>
    <dbReference type="NCBI Taxonomy" id="5323"/>
    <lineage>
        <taxon>Eukaryota</taxon>
        <taxon>Fungi</taxon>
        <taxon>Dikarya</taxon>
        <taxon>Basidiomycota</taxon>
        <taxon>Agaricomycotina</taxon>
        <taxon>Agaricomycetes</taxon>
        <taxon>Agaricomycetidae</taxon>
        <taxon>Agaricales</taxon>
        <taxon>Pleurotineae</taxon>
        <taxon>Pleurotaceae</taxon>
        <taxon>Pleurotus</taxon>
    </lineage>
</organism>
<protein>
    <submittedName>
        <fullName evidence="2">Uncharacterized protein</fullName>
    </submittedName>
</protein>
<dbReference type="EMBL" id="MU154533">
    <property type="protein sequence ID" value="KAF9499206.1"/>
    <property type="molecule type" value="Genomic_DNA"/>
</dbReference>
<comment type="caution">
    <text evidence="2">The sequence shown here is derived from an EMBL/GenBank/DDBJ whole genome shotgun (WGS) entry which is preliminary data.</text>
</comment>
<evidence type="ECO:0000256" key="1">
    <source>
        <dbReference type="SAM" id="MobiDB-lite"/>
    </source>
</evidence>
<feature type="region of interest" description="Disordered" evidence="1">
    <location>
        <begin position="216"/>
        <end position="239"/>
    </location>
</feature>
<name>A0A9P6DAF0_PLEER</name>
<evidence type="ECO:0000313" key="3">
    <source>
        <dbReference type="Proteomes" id="UP000807025"/>
    </source>
</evidence>
<dbReference type="Proteomes" id="UP000807025">
    <property type="component" value="Unassembled WGS sequence"/>
</dbReference>
<proteinExistence type="predicted"/>
<gene>
    <name evidence="2" type="ORF">BDN71DRAFT_1428247</name>
</gene>
<keyword evidence="3" id="KW-1185">Reference proteome</keyword>
<accession>A0A9P6DAF0</accession>
<reference evidence="2" key="1">
    <citation type="submission" date="2020-11" db="EMBL/GenBank/DDBJ databases">
        <authorList>
            <consortium name="DOE Joint Genome Institute"/>
            <person name="Ahrendt S."/>
            <person name="Riley R."/>
            <person name="Andreopoulos W."/>
            <person name="Labutti K."/>
            <person name="Pangilinan J."/>
            <person name="Ruiz-Duenas F.J."/>
            <person name="Barrasa J.M."/>
            <person name="Sanchez-Garcia M."/>
            <person name="Camarero S."/>
            <person name="Miyauchi S."/>
            <person name="Serrano A."/>
            <person name="Linde D."/>
            <person name="Babiker R."/>
            <person name="Drula E."/>
            <person name="Ayuso-Fernandez I."/>
            <person name="Pacheco R."/>
            <person name="Padilla G."/>
            <person name="Ferreira P."/>
            <person name="Barriuso J."/>
            <person name="Kellner H."/>
            <person name="Castanera R."/>
            <person name="Alfaro M."/>
            <person name="Ramirez L."/>
            <person name="Pisabarro A.G."/>
            <person name="Kuo A."/>
            <person name="Tritt A."/>
            <person name="Lipzen A."/>
            <person name="He G."/>
            <person name="Yan M."/>
            <person name="Ng V."/>
            <person name="Cullen D."/>
            <person name="Martin F."/>
            <person name="Rosso M.-N."/>
            <person name="Henrissat B."/>
            <person name="Hibbett D."/>
            <person name="Martinez A.T."/>
            <person name="Grigoriev I.V."/>
        </authorList>
    </citation>
    <scope>NUCLEOTIDE SEQUENCE</scope>
    <source>
        <strain evidence="2">ATCC 90797</strain>
    </source>
</reference>
<dbReference type="AlphaFoldDB" id="A0A9P6DAF0"/>